<evidence type="ECO:0008006" key="3">
    <source>
        <dbReference type="Google" id="ProtNLM"/>
    </source>
</evidence>
<sequence length="144" mass="15561">MAKADLGEKRVCAECNAKFYDLNKRPVVCPKCGFSYDPDATRKTPRKPAPVPQPKETKEEADTEEADSEEESETTSDDEPELTLDDQAPLIAGNDGDDDGDSPSGSGLPDGYTEEGVEDDSDSLTDDEDEDAKLADEEVLDPSD</sequence>
<gene>
    <name evidence="2" type="ORF">MNBD_ALPHA06-333</name>
</gene>
<organism evidence="2">
    <name type="scientific">hydrothermal vent metagenome</name>
    <dbReference type="NCBI Taxonomy" id="652676"/>
    <lineage>
        <taxon>unclassified sequences</taxon>
        <taxon>metagenomes</taxon>
        <taxon>ecological metagenomes</taxon>
    </lineage>
</organism>
<dbReference type="NCBIfam" id="TIGR02300">
    <property type="entry name" value="FYDLN_acid"/>
    <property type="match status" value="1"/>
</dbReference>
<feature type="compositionally biased region" description="Acidic residues" evidence="1">
    <location>
        <begin position="61"/>
        <end position="84"/>
    </location>
</feature>
<feature type="compositionally biased region" description="Acidic residues" evidence="1">
    <location>
        <begin position="112"/>
        <end position="144"/>
    </location>
</feature>
<feature type="region of interest" description="Disordered" evidence="1">
    <location>
        <begin position="27"/>
        <end position="144"/>
    </location>
</feature>
<name>A0A3B0STS2_9ZZZZ</name>
<dbReference type="EMBL" id="UOEE01000259">
    <property type="protein sequence ID" value="VAV98205.1"/>
    <property type="molecule type" value="Genomic_DNA"/>
</dbReference>
<evidence type="ECO:0000256" key="1">
    <source>
        <dbReference type="SAM" id="MobiDB-lite"/>
    </source>
</evidence>
<proteinExistence type="predicted"/>
<dbReference type="Pfam" id="PF09538">
    <property type="entry name" value="FYDLN_acid"/>
    <property type="match status" value="1"/>
</dbReference>
<protein>
    <recommendedName>
        <fullName evidence="3">TIGR02300 family protein</fullName>
    </recommendedName>
</protein>
<feature type="compositionally biased region" description="Low complexity" evidence="1">
    <location>
        <begin position="102"/>
        <end position="111"/>
    </location>
</feature>
<reference evidence="2" key="1">
    <citation type="submission" date="2018-06" db="EMBL/GenBank/DDBJ databases">
        <authorList>
            <person name="Zhirakovskaya E."/>
        </authorList>
    </citation>
    <scope>NUCLEOTIDE SEQUENCE</scope>
</reference>
<dbReference type="InterPro" id="IPR012644">
    <property type="entry name" value="CHP02300_FYDLN_acid"/>
</dbReference>
<accession>A0A3B0STS2</accession>
<evidence type="ECO:0000313" key="2">
    <source>
        <dbReference type="EMBL" id="VAV98205.1"/>
    </source>
</evidence>
<dbReference type="AlphaFoldDB" id="A0A3B0STS2"/>